<evidence type="ECO:0000256" key="1">
    <source>
        <dbReference type="ARBA" id="ARBA00004651"/>
    </source>
</evidence>
<evidence type="ECO:0000256" key="4">
    <source>
        <dbReference type="ARBA" id="ARBA00022692"/>
    </source>
</evidence>
<dbReference type="InterPro" id="IPR003439">
    <property type="entry name" value="ABC_transporter-like_ATP-bd"/>
</dbReference>
<dbReference type="InterPro" id="IPR036640">
    <property type="entry name" value="ABC1_TM_sf"/>
</dbReference>
<feature type="domain" description="ABC transmembrane type-1" evidence="11">
    <location>
        <begin position="16"/>
        <end position="291"/>
    </location>
</feature>
<organism evidence="12 13">
    <name type="scientific">Paraburkholderia metrosideri</name>
    <dbReference type="NCBI Taxonomy" id="580937"/>
    <lineage>
        <taxon>Bacteria</taxon>
        <taxon>Pseudomonadati</taxon>
        <taxon>Pseudomonadota</taxon>
        <taxon>Betaproteobacteria</taxon>
        <taxon>Burkholderiales</taxon>
        <taxon>Burkholderiaceae</taxon>
        <taxon>Paraburkholderia</taxon>
    </lineage>
</organism>
<gene>
    <name evidence="12" type="ORF">PQQ63_06255</name>
</gene>
<dbReference type="InterPro" id="IPR011527">
    <property type="entry name" value="ABC1_TM_dom"/>
</dbReference>
<feature type="transmembrane region" description="Helical" evidence="9">
    <location>
        <begin position="229"/>
        <end position="255"/>
    </location>
</feature>
<dbReference type="CDD" id="cd03228">
    <property type="entry name" value="ABCC_MRP_Like"/>
    <property type="match status" value="1"/>
</dbReference>
<comment type="subcellular location">
    <subcellularLocation>
        <location evidence="1">Cell membrane</location>
        <topology evidence="1">Multi-pass membrane protein</topology>
    </subcellularLocation>
</comment>
<feature type="transmembrane region" description="Helical" evidence="9">
    <location>
        <begin position="51"/>
        <end position="76"/>
    </location>
</feature>
<proteinExistence type="predicted"/>
<evidence type="ECO:0000256" key="3">
    <source>
        <dbReference type="ARBA" id="ARBA00022519"/>
    </source>
</evidence>
<dbReference type="NCBIfam" id="TIGR01194">
    <property type="entry name" value="cyc_pep_trnsptr"/>
    <property type="match status" value="1"/>
</dbReference>
<feature type="domain" description="ABC transporter" evidence="10">
    <location>
        <begin position="323"/>
        <end position="552"/>
    </location>
</feature>
<keyword evidence="13" id="KW-1185">Reference proteome</keyword>
<dbReference type="SUPFAM" id="SSF90123">
    <property type="entry name" value="ABC transporter transmembrane region"/>
    <property type="match status" value="1"/>
</dbReference>
<keyword evidence="5" id="KW-0547">Nucleotide-binding</keyword>
<dbReference type="PROSITE" id="PS00211">
    <property type="entry name" value="ABC_TRANSPORTER_1"/>
    <property type="match status" value="1"/>
</dbReference>
<dbReference type="InterPro" id="IPR039421">
    <property type="entry name" value="Type_1_exporter"/>
</dbReference>
<dbReference type="Pfam" id="PF00664">
    <property type="entry name" value="ABC_membrane"/>
    <property type="match status" value="1"/>
</dbReference>
<dbReference type="PROSITE" id="PS50893">
    <property type="entry name" value="ABC_TRANSPORTER_2"/>
    <property type="match status" value="1"/>
</dbReference>
<dbReference type="RefSeq" id="WP_408334147.1">
    <property type="nucleotide sequence ID" value="NZ_JAQQCF010000004.1"/>
</dbReference>
<dbReference type="SUPFAM" id="SSF52540">
    <property type="entry name" value="P-loop containing nucleoside triphosphate hydrolases"/>
    <property type="match status" value="1"/>
</dbReference>
<evidence type="ECO:0000313" key="13">
    <source>
        <dbReference type="Proteomes" id="UP001629432"/>
    </source>
</evidence>
<dbReference type="PROSITE" id="PS50929">
    <property type="entry name" value="ABC_TM1F"/>
    <property type="match status" value="1"/>
</dbReference>
<keyword evidence="7 9" id="KW-1133">Transmembrane helix</keyword>
<comment type="caution">
    <text evidence="12">The sequence shown here is derived from an EMBL/GenBank/DDBJ whole genome shotgun (WGS) entry which is preliminary data.</text>
</comment>
<evidence type="ECO:0000256" key="9">
    <source>
        <dbReference type="SAM" id="Phobius"/>
    </source>
</evidence>
<sequence length="552" mass="61270">MSLLLQLARHSRGILFIALVTSLISGFGNAGLVALINQALGASPTRLGELGLQFLVLGIVVLLTRTLSQTLFMYLGQRAKASLRMRTIHRIGDASYRHLEQQGAARSISVLTGDLDQIVVFFVSMPALAMQGAVITGCLAYLGYLSWKILLFALLTICIGSLGFRFANGRALFHLRASRRREDDLVKHFRALFDGAKELKLHRERRRTFIDDTLATNVEAVRVQRTRGYVLYAAAASWGSFILLAFIGITLFVVARLYPVDLHVASGYAMVFLYMIMPIEALLSAIPNVSSARVALERIEQINADLPLERAHPAAAATSFVRIVLEGVTHRYFREKENSMFTLGPVDLSFKPGEIVYLIGGNGSGKTTLAKMLVGLYTPESGRILLNGKPVGEGEWDVYRQHFSVVFNDFFLFDSLVGLRGDDLDGKAYAYLKHLQLDHKVSIKDAAFSTLDLSQGQRKRLALLVAYLEDRPFYVFDEWAADQDPLFKDVFYRQLLPELKAKGKTVLVITHDDRYFHLADRYIKLDYGQLVEAGGGPVQDSGMAASAPANQV</sequence>
<dbReference type="Gene3D" id="1.20.1560.10">
    <property type="entry name" value="ABC transporter type 1, transmembrane domain"/>
    <property type="match status" value="1"/>
</dbReference>
<dbReference type="Proteomes" id="UP001629432">
    <property type="component" value="Unassembled WGS sequence"/>
</dbReference>
<dbReference type="InterPro" id="IPR017871">
    <property type="entry name" value="ABC_transporter-like_CS"/>
</dbReference>
<feature type="transmembrane region" description="Helical" evidence="9">
    <location>
        <begin position="118"/>
        <end position="143"/>
    </location>
</feature>
<protein>
    <submittedName>
        <fullName evidence="12">Cyclic peptide export ABC transporter</fullName>
    </submittedName>
</protein>
<dbReference type="Gene3D" id="3.40.50.300">
    <property type="entry name" value="P-loop containing nucleotide triphosphate hydrolases"/>
    <property type="match status" value="1"/>
</dbReference>
<keyword evidence="8 9" id="KW-0472">Membrane</keyword>
<name>A0ABW9DMP1_9BURK</name>
<evidence type="ECO:0000256" key="7">
    <source>
        <dbReference type="ARBA" id="ARBA00022989"/>
    </source>
</evidence>
<evidence type="ECO:0000259" key="11">
    <source>
        <dbReference type="PROSITE" id="PS50929"/>
    </source>
</evidence>
<dbReference type="PANTHER" id="PTHR24221:SF654">
    <property type="entry name" value="ATP-BINDING CASSETTE SUB-FAMILY B MEMBER 6"/>
    <property type="match status" value="1"/>
</dbReference>
<evidence type="ECO:0000256" key="6">
    <source>
        <dbReference type="ARBA" id="ARBA00022840"/>
    </source>
</evidence>
<evidence type="ECO:0000256" key="5">
    <source>
        <dbReference type="ARBA" id="ARBA00022741"/>
    </source>
</evidence>
<feature type="transmembrane region" description="Helical" evidence="9">
    <location>
        <begin position="149"/>
        <end position="167"/>
    </location>
</feature>
<keyword evidence="6" id="KW-0067">ATP-binding</keyword>
<dbReference type="SMART" id="SM00382">
    <property type="entry name" value="AAA"/>
    <property type="match status" value="1"/>
</dbReference>
<accession>A0ABW9DMP1</accession>
<keyword evidence="4 9" id="KW-0812">Transmembrane</keyword>
<evidence type="ECO:0000256" key="8">
    <source>
        <dbReference type="ARBA" id="ARBA00023136"/>
    </source>
</evidence>
<reference evidence="12 13" key="1">
    <citation type="journal article" date="2024" name="Chem. Sci.">
        <title>Discovery of megapolipeptins by genome mining of a Burkholderiales bacteria collection.</title>
        <authorList>
            <person name="Paulo B.S."/>
            <person name="Recchia M.J.J."/>
            <person name="Lee S."/>
            <person name="Fergusson C.H."/>
            <person name="Romanowski S.B."/>
            <person name="Hernandez A."/>
            <person name="Krull N."/>
            <person name="Liu D.Y."/>
            <person name="Cavanagh H."/>
            <person name="Bos A."/>
            <person name="Gray C.A."/>
            <person name="Murphy B.T."/>
            <person name="Linington R.G."/>
            <person name="Eustaquio A.S."/>
        </authorList>
    </citation>
    <scope>NUCLEOTIDE SEQUENCE [LARGE SCALE GENOMIC DNA]</scope>
    <source>
        <strain evidence="12 13">RL17-338-BIC-A</strain>
    </source>
</reference>
<dbReference type="Pfam" id="PF00005">
    <property type="entry name" value="ABC_tran"/>
    <property type="match status" value="1"/>
</dbReference>
<keyword evidence="2" id="KW-1003">Cell membrane</keyword>
<evidence type="ECO:0000313" key="12">
    <source>
        <dbReference type="EMBL" id="MFM0636290.1"/>
    </source>
</evidence>
<dbReference type="InterPro" id="IPR005898">
    <property type="entry name" value="Cyc_pep_transpt_SyrD/YojI"/>
</dbReference>
<evidence type="ECO:0000259" key="10">
    <source>
        <dbReference type="PROSITE" id="PS50893"/>
    </source>
</evidence>
<dbReference type="InterPro" id="IPR027417">
    <property type="entry name" value="P-loop_NTPase"/>
</dbReference>
<feature type="transmembrane region" description="Helical" evidence="9">
    <location>
        <begin position="267"/>
        <end position="286"/>
    </location>
</feature>
<evidence type="ECO:0000256" key="2">
    <source>
        <dbReference type="ARBA" id="ARBA00022475"/>
    </source>
</evidence>
<dbReference type="InterPro" id="IPR003593">
    <property type="entry name" value="AAA+_ATPase"/>
</dbReference>
<dbReference type="EMBL" id="JAQQCF010000004">
    <property type="protein sequence ID" value="MFM0636290.1"/>
    <property type="molecule type" value="Genomic_DNA"/>
</dbReference>
<dbReference type="PANTHER" id="PTHR24221">
    <property type="entry name" value="ATP-BINDING CASSETTE SUB-FAMILY B"/>
    <property type="match status" value="1"/>
</dbReference>
<keyword evidence="3" id="KW-0997">Cell inner membrane</keyword>